<evidence type="ECO:0000313" key="1">
    <source>
        <dbReference type="EMBL" id="CAA9571931.1"/>
    </source>
</evidence>
<name>A0A6J4VAJ4_9DEIN</name>
<proteinExistence type="predicted"/>
<sequence>MEHGPRRTVHDGRLHCPVCGSILGARLLKVEDEDQGVAELLVPFDCPNGDFYTAVTHRDIVTVLTAEVRERLGF</sequence>
<dbReference type="EMBL" id="CADCWP010000132">
    <property type="protein sequence ID" value="CAA9571931.1"/>
    <property type="molecule type" value="Genomic_DNA"/>
</dbReference>
<dbReference type="AlphaFoldDB" id="A0A6J4VAJ4"/>
<organism evidence="1">
    <name type="scientific">uncultured Truepera sp</name>
    <dbReference type="NCBI Taxonomy" id="543023"/>
    <lineage>
        <taxon>Bacteria</taxon>
        <taxon>Thermotogati</taxon>
        <taxon>Deinococcota</taxon>
        <taxon>Deinococci</taxon>
        <taxon>Trueperales</taxon>
        <taxon>Trueperaceae</taxon>
        <taxon>Truepera</taxon>
        <taxon>environmental samples</taxon>
    </lineage>
</organism>
<accession>A0A6J4VAJ4</accession>
<protein>
    <submittedName>
        <fullName evidence="1">Uncharacterized protein</fullName>
    </submittedName>
</protein>
<reference evidence="1" key="1">
    <citation type="submission" date="2020-02" db="EMBL/GenBank/DDBJ databases">
        <authorList>
            <person name="Meier V. D."/>
        </authorList>
    </citation>
    <scope>NUCLEOTIDE SEQUENCE</scope>
    <source>
        <strain evidence="1">AVDCRST_MAG86</strain>
    </source>
</reference>
<gene>
    <name evidence="1" type="ORF">AVDCRST_MAG86-1839</name>
</gene>